<evidence type="ECO:0000313" key="6">
    <source>
        <dbReference type="EMBL" id="AGB45129.1"/>
    </source>
</evidence>
<dbReference type="InterPro" id="IPR011330">
    <property type="entry name" value="Glyco_hydro/deAcase_b/a-brl"/>
</dbReference>
<dbReference type="GO" id="GO:0016810">
    <property type="term" value="F:hydrolase activity, acting on carbon-nitrogen (but not peptide) bonds"/>
    <property type="evidence" value="ECO:0007669"/>
    <property type="project" value="InterPro"/>
</dbReference>
<dbReference type="Pfam" id="PF01522">
    <property type="entry name" value="Polysacc_deac_1"/>
    <property type="match status" value="1"/>
</dbReference>
<evidence type="ECO:0000313" key="7">
    <source>
        <dbReference type="Proteomes" id="UP000010998"/>
    </source>
</evidence>
<dbReference type="Proteomes" id="UP000010998">
    <property type="component" value="Chromosome"/>
</dbReference>
<dbReference type="PANTHER" id="PTHR47561:SF1">
    <property type="entry name" value="POLYSACCHARIDE DEACETYLASE FAMILY PROTEIN (AFU_ORTHOLOGUE AFUA_6G05030)"/>
    <property type="match status" value="1"/>
</dbReference>
<keyword evidence="6" id="KW-0119">Carbohydrate metabolism</keyword>
<dbReference type="AlphaFoldDB" id="L0KMA1"/>
<comment type="function">
    <text evidence="1">Is involved in generating a small heat-stable compound (Nod), an acylated oligomer of N-acetylglucosamine, that stimulates mitosis in various plant protoplasts.</text>
</comment>
<evidence type="ECO:0000256" key="1">
    <source>
        <dbReference type="ARBA" id="ARBA00003236"/>
    </source>
</evidence>
<evidence type="ECO:0000256" key="3">
    <source>
        <dbReference type="ARBA" id="ARBA00020071"/>
    </source>
</evidence>
<accession>L0KMA1</accession>
<keyword evidence="6" id="KW-0326">Glycosidase</keyword>
<dbReference type="RefSeq" id="WP_015316552.1">
    <property type="nucleotide sequence ID" value="NC_019973.1"/>
</dbReference>
<dbReference type="HOGENOM" id="CLU_029940_1_1_5"/>
<keyword evidence="6" id="KW-0624">Polysaccharide degradation</keyword>
<name>L0KMA1_MESAW</name>
<keyword evidence="6" id="KW-0378">Hydrolase</keyword>
<gene>
    <name evidence="6" type="ordered locus">Mesau_02720</name>
</gene>
<dbReference type="PANTHER" id="PTHR47561">
    <property type="entry name" value="POLYSACCHARIDE DEACETYLASE FAMILY PROTEIN (AFU_ORTHOLOGUE AFUA_6G05030)"/>
    <property type="match status" value="1"/>
</dbReference>
<dbReference type="OrthoDB" id="9784220at2"/>
<dbReference type="SUPFAM" id="SSF88713">
    <property type="entry name" value="Glycoside hydrolase/deacetylase"/>
    <property type="match status" value="1"/>
</dbReference>
<dbReference type="KEGG" id="mam:Mesau_02720"/>
<proteinExistence type="inferred from homology"/>
<dbReference type="EMBL" id="CP003358">
    <property type="protein sequence ID" value="AGB45129.1"/>
    <property type="molecule type" value="Genomic_DNA"/>
</dbReference>
<dbReference type="InterPro" id="IPR002509">
    <property type="entry name" value="NODB_dom"/>
</dbReference>
<dbReference type="Gene3D" id="3.20.20.370">
    <property type="entry name" value="Glycoside hydrolase/deacetylase"/>
    <property type="match status" value="1"/>
</dbReference>
<dbReference type="GeneID" id="90990165"/>
<comment type="similarity">
    <text evidence="2">Belongs to the polysaccharide deacetylase family.</text>
</comment>
<reference evidence="7" key="1">
    <citation type="submission" date="2012-02" db="EMBL/GenBank/DDBJ databases">
        <title>Complete sequence of Mesorhizobium australicum WSM2073.</title>
        <authorList>
            <person name="Lucas S."/>
            <person name="Han J."/>
            <person name="Lapidus A."/>
            <person name="Cheng J.-F."/>
            <person name="Goodwin L."/>
            <person name="Pitluck S."/>
            <person name="Peters L."/>
            <person name="Gu W."/>
            <person name="Detter J.C."/>
            <person name="Han C."/>
            <person name="Tapia R."/>
            <person name="Land M."/>
            <person name="Hauser L."/>
            <person name="Kyrpides N."/>
            <person name="Ivanova N."/>
            <person name="Pagani I."/>
            <person name="Reeve W.G."/>
            <person name="Howieson J.G."/>
            <person name="Tiwari R.P."/>
            <person name="O'Hara G.W."/>
            <person name="Atkins C.A."/>
            <person name="Ronson C.W."/>
            <person name="Nandasena K.G."/>
            <person name="Woyke T."/>
        </authorList>
    </citation>
    <scope>NUCLEOTIDE SEQUENCE [LARGE SCALE GENOMIC DNA]</scope>
    <source>
        <strain evidence="7">LMG 24608 / HAMBI 3006 / WSM2073</strain>
    </source>
</reference>
<sequence>MTPPQPTIWPKGKNCAVMIAVPFDDGADAIAAAPDLANRSKSLSVWQFGATRGVERLCRTFATSSVKASWFLDAQTADRHGDLVRRIAYAGHEIASSGLAFDRYDALTPARSLDSLKRSRDALETLAGRHTTGFRLPQGNWPPGFDRLLMEAGYSWSASLNGDDVPYTHPSGLVAIPVHIELEDRPYFQFNFAPAFPKGQGRIPDYEGVLHNWVAEFDAYRRFGLCYVIQLRPEWSGTPGRISLVEDLLRHILSFDDVWLATGAEIAERQKALGSTVTNDHPIQVFDAYRKEQGVDD</sequence>
<keyword evidence="6" id="KW-0858">Xylan degradation</keyword>
<protein>
    <recommendedName>
        <fullName evidence="3">Chitooligosaccharide deacetylase</fullName>
    </recommendedName>
    <alternativeName>
        <fullName evidence="4">Nodulation protein B</fullName>
    </alternativeName>
</protein>
<keyword evidence="7" id="KW-1185">Reference proteome</keyword>
<organism evidence="6 7">
    <name type="scientific">Mesorhizobium australicum (strain HAMBI 3006 / LMG 24608 / WSM2073)</name>
    <dbReference type="NCBI Taxonomy" id="754035"/>
    <lineage>
        <taxon>Bacteria</taxon>
        <taxon>Pseudomonadati</taxon>
        <taxon>Pseudomonadota</taxon>
        <taxon>Alphaproteobacteria</taxon>
        <taxon>Hyphomicrobiales</taxon>
        <taxon>Phyllobacteriaceae</taxon>
        <taxon>Mesorhizobium</taxon>
    </lineage>
</organism>
<dbReference type="eggNOG" id="COG0726">
    <property type="taxonomic scope" value="Bacteria"/>
</dbReference>
<evidence type="ECO:0000256" key="2">
    <source>
        <dbReference type="ARBA" id="ARBA00010973"/>
    </source>
</evidence>
<feature type="domain" description="NodB homology" evidence="5">
    <location>
        <begin position="39"/>
        <end position="261"/>
    </location>
</feature>
<dbReference type="PROSITE" id="PS51677">
    <property type="entry name" value="NODB"/>
    <property type="match status" value="1"/>
</dbReference>
<dbReference type="GO" id="GO:0016798">
    <property type="term" value="F:hydrolase activity, acting on glycosyl bonds"/>
    <property type="evidence" value="ECO:0007669"/>
    <property type="project" value="UniProtKB-KW"/>
</dbReference>
<dbReference type="STRING" id="754035.Mesau_02720"/>
<dbReference type="GO" id="GO:0045493">
    <property type="term" value="P:xylan catabolic process"/>
    <property type="evidence" value="ECO:0007669"/>
    <property type="project" value="UniProtKB-KW"/>
</dbReference>
<evidence type="ECO:0000259" key="5">
    <source>
        <dbReference type="PROSITE" id="PS51677"/>
    </source>
</evidence>
<evidence type="ECO:0000256" key="4">
    <source>
        <dbReference type="ARBA" id="ARBA00032976"/>
    </source>
</evidence>